<dbReference type="Pfam" id="PF13630">
    <property type="entry name" value="SdpI"/>
    <property type="match status" value="1"/>
</dbReference>
<comment type="caution">
    <text evidence="2">The sequence shown here is derived from an EMBL/GenBank/DDBJ whole genome shotgun (WGS) entry which is preliminary data.</text>
</comment>
<gene>
    <name evidence="2" type="ORF">J4H85_11770</name>
</gene>
<keyword evidence="1" id="KW-1133">Transmembrane helix</keyword>
<dbReference type="InterPro" id="IPR025962">
    <property type="entry name" value="SdpI/YhfL"/>
</dbReference>
<protein>
    <submittedName>
        <fullName evidence="2">SdpI family protein</fullName>
    </submittedName>
</protein>
<sequence length="127" mass="13266">MEVTPFGIRVYLLVVLVASGVLLIWMARATASGRLKRNHFAGIRTPSTMAGDAAWLAAHRRTQKYTVIGGIAMIVSGLVAALPLTAWMLAGAVLLGSGIMVTCLIAGARIGGRAAREVIPPVDSPES</sequence>
<accession>A0A939TNL8</accession>
<dbReference type="RefSeq" id="WP_208239853.1">
    <property type="nucleotide sequence ID" value="NZ_BAAAQU010000002.1"/>
</dbReference>
<dbReference type="Proteomes" id="UP000668403">
    <property type="component" value="Unassembled WGS sequence"/>
</dbReference>
<dbReference type="EMBL" id="JAGFBF010000005">
    <property type="protein sequence ID" value="MBO2990673.1"/>
    <property type="molecule type" value="Genomic_DNA"/>
</dbReference>
<feature type="transmembrane region" description="Helical" evidence="1">
    <location>
        <begin position="65"/>
        <end position="82"/>
    </location>
</feature>
<dbReference type="AlphaFoldDB" id="A0A939TNL8"/>
<evidence type="ECO:0000256" key="1">
    <source>
        <dbReference type="SAM" id="Phobius"/>
    </source>
</evidence>
<keyword evidence="1" id="KW-0812">Transmembrane</keyword>
<feature type="transmembrane region" description="Helical" evidence="1">
    <location>
        <begin position="6"/>
        <end position="27"/>
    </location>
</feature>
<reference evidence="2" key="1">
    <citation type="submission" date="2021-03" db="EMBL/GenBank/DDBJ databases">
        <title>Leucobacter chromiisoli sp. nov., isolated from chromium-containing soil of chemical plant.</title>
        <authorList>
            <person name="Xu Z."/>
        </authorList>
    </citation>
    <scope>NUCLEOTIDE SEQUENCE</scope>
    <source>
        <strain evidence="2">K 70/01</strain>
    </source>
</reference>
<feature type="transmembrane region" description="Helical" evidence="1">
    <location>
        <begin position="88"/>
        <end position="108"/>
    </location>
</feature>
<name>A0A939TNL8_9MICO</name>
<keyword evidence="1" id="KW-0472">Membrane</keyword>
<organism evidence="2 3">
    <name type="scientific">Leucobacter tardus</name>
    <dbReference type="NCBI Taxonomy" id="501483"/>
    <lineage>
        <taxon>Bacteria</taxon>
        <taxon>Bacillati</taxon>
        <taxon>Actinomycetota</taxon>
        <taxon>Actinomycetes</taxon>
        <taxon>Micrococcales</taxon>
        <taxon>Microbacteriaceae</taxon>
        <taxon>Leucobacter</taxon>
    </lineage>
</organism>
<evidence type="ECO:0000313" key="3">
    <source>
        <dbReference type="Proteomes" id="UP000668403"/>
    </source>
</evidence>
<evidence type="ECO:0000313" key="2">
    <source>
        <dbReference type="EMBL" id="MBO2990673.1"/>
    </source>
</evidence>
<proteinExistence type="predicted"/>
<keyword evidence="3" id="KW-1185">Reference proteome</keyword>